<dbReference type="RefSeq" id="WP_129892224.1">
    <property type="nucleotide sequence ID" value="NZ_CP035758.1"/>
</dbReference>
<gene>
    <name evidence="2" type="ORF">EPA93_36400</name>
</gene>
<sequence>MPNHSTPWNAIFASQGLVFVEPHEDMPQLAEQISQGNAHTLLDLGCGSGRHVLYFGERGFDMYGIDSAPAGLAITRQRLEEAGLTAHLVQSDIFDALPFPDAFFDAILSVQVIHHARLAQIAALIDEMARILKVGGHIFVTVPQLQNQGTQFAQIEPGTYIPLDGIEAGLPHHYFTPEELRTLFKAFSILDIHLDRHQHYCLTAVKHSAPTAEVSR</sequence>
<dbReference type="KEGG" id="kbs:EPA93_36400"/>
<dbReference type="Pfam" id="PF08241">
    <property type="entry name" value="Methyltransf_11"/>
    <property type="match status" value="1"/>
</dbReference>
<evidence type="ECO:0000313" key="2">
    <source>
        <dbReference type="EMBL" id="QBD81163.1"/>
    </source>
</evidence>
<organism evidence="2 3">
    <name type="scientific">Ktedonosporobacter rubrisoli</name>
    <dbReference type="NCBI Taxonomy" id="2509675"/>
    <lineage>
        <taxon>Bacteria</taxon>
        <taxon>Bacillati</taxon>
        <taxon>Chloroflexota</taxon>
        <taxon>Ktedonobacteria</taxon>
        <taxon>Ktedonobacterales</taxon>
        <taxon>Ktedonosporobacteraceae</taxon>
        <taxon>Ktedonosporobacter</taxon>
    </lineage>
</organism>
<dbReference type="GO" id="GO:0032259">
    <property type="term" value="P:methylation"/>
    <property type="evidence" value="ECO:0007669"/>
    <property type="project" value="UniProtKB-KW"/>
</dbReference>
<dbReference type="GO" id="GO:0008757">
    <property type="term" value="F:S-adenosylmethionine-dependent methyltransferase activity"/>
    <property type="evidence" value="ECO:0007669"/>
    <property type="project" value="InterPro"/>
</dbReference>
<reference evidence="2 3" key="1">
    <citation type="submission" date="2019-01" db="EMBL/GenBank/DDBJ databases">
        <title>Ktedonosporobacter rubrisoli SCAWS-G2.</title>
        <authorList>
            <person name="Huang Y."/>
            <person name="Yan B."/>
        </authorList>
    </citation>
    <scope>NUCLEOTIDE SEQUENCE [LARGE SCALE GENOMIC DNA]</scope>
    <source>
        <strain evidence="2 3">SCAWS-G2</strain>
    </source>
</reference>
<dbReference type="Proteomes" id="UP000290365">
    <property type="component" value="Chromosome"/>
</dbReference>
<feature type="domain" description="Methyltransferase type 11" evidence="1">
    <location>
        <begin position="42"/>
        <end position="140"/>
    </location>
</feature>
<keyword evidence="3" id="KW-1185">Reference proteome</keyword>
<dbReference type="AlphaFoldDB" id="A0A4P6K051"/>
<dbReference type="Gene3D" id="3.40.50.150">
    <property type="entry name" value="Vaccinia Virus protein VP39"/>
    <property type="match status" value="1"/>
</dbReference>
<dbReference type="InterPro" id="IPR013216">
    <property type="entry name" value="Methyltransf_11"/>
</dbReference>
<dbReference type="OrthoDB" id="9804312at2"/>
<dbReference type="PANTHER" id="PTHR43861">
    <property type="entry name" value="TRANS-ACONITATE 2-METHYLTRANSFERASE-RELATED"/>
    <property type="match status" value="1"/>
</dbReference>
<keyword evidence="2" id="KW-0808">Transferase</keyword>
<dbReference type="InterPro" id="IPR029063">
    <property type="entry name" value="SAM-dependent_MTases_sf"/>
</dbReference>
<evidence type="ECO:0000259" key="1">
    <source>
        <dbReference type="Pfam" id="PF08241"/>
    </source>
</evidence>
<accession>A0A4P6K051</accession>
<protein>
    <submittedName>
        <fullName evidence="2">Class I SAM-dependent methyltransferase</fullName>
    </submittedName>
</protein>
<dbReference type="CDD" id="cd02440">
    <property type="entry name" value="AdoMet_MTases"/>
    <property type="match status" value="1"/>
</dbReference>
<name>A0A4P6K051_KTERU</name>
<dbReference type="EMBL" id="CP035758">
    <property type="protein sequence ID" value="QBD81163.1"/>
    <property type="molecule type" value="Genomic_DNA"/>
</dbReference>
<evidence type="ECO:0000313" key="3">
    <source>
        <dbReference type="Proteomes" id="UP000290365"/>
    </source>
</evidence>
<dbReference type="SUPFAM" id="SSF53335">
    <property type="entry name" value="S-adenosyl-L-methionine-dependent methyltransferases"/>
    <property type="match status" value="1"/>
</dbReference>
<proteinExistence type="predicted"/>
<keyword evidence="2" id="KW-0489">Methyltransferase</keyword>